<comment type="caution">
    <text evidence="1">The sequence shown here is derived from an EMBL/GenBank/DDBJ whole genome shotgun (WGS) entry which is preliminary data.</text>
</comment>
<gene>
    <name evidence="1" type="ORF">QO011_003423</name>
</gene>
<accession>A0ABU0J816</accession>
<protein>
    <recommendedName>
        <fullName evidence="3">Glycosyltransferase family 1 protein</fullName>
    </recommendedName>
</protein>
<evidence type="ECO:0000313" key="2">
    <source>
        <dbReference type="Proteomes" id="UP001242480"/>
    </source>
</evidence>
<evidence type="ECO:0000313" key="1">
    <source>
        <dbReference type="EMBL" id="MDQ0470404.1"/>
    </source>
</evidence>
<sequence length="371" mass="39994">MVERRLVLTGDFLRPFPMPSGWESATWKNIRWLDGIVGTAARLAGFEVSTVSWDERLGVDAGYFDTPAVYRALGLPLSTDGWARLAGLAEIDAELADALLAPFRDSLVVGYEMPDLLLALLDEAGIAVVDLVLHPLRFLDDLVFALRTNRPEIHALLLANELDAELPALSAGRIRSKAAWMAPPLPLSPGTVLILGQVARDRAALDAETGRFAHLGEHGAELLDLVTGASMALFKPHPYDHAASPSQVAMRAFGSVQRTEANLYHLLAQDEVETVVALNSSGLDEAAVFGKRTVWLRPPLYAFGRTSPGPAGGFGEAVPQDGAWTEPAFWRLLAAGTAQPAPPISGMPRPNRLRKSMNADWGFGAIDRILA</sequence>
<dbReference type="Proteomes" id="UP001242480">
    <property type="component" value="Unassembled WGS sequence"/>
</dbReference>
<organism evidence="1 2">
    <name type="scientific">Labrys wisconsinensis</name>
    <dbReference type="NCBI Taxonomy" id="425677"/>
    <lineage>
        <taxon>Bacteria</taxon>
        <taxon>Pseudomonadati</taxon>
        <taxon>Pseudomonadota</taxon>
        <taxon>Alphaproteobacteria</taxon>
        <taxon>Hyphomicrobiales</taxon>
        <taxon>Xanthobacteraceae</taxon>
        <taxon>Labrys</taxon>
    </lineage>
</organism>
<dbReference type="RefSeq" id="WP_307274369.1">
    <property type="nucleotide sequence ID" value="NZ_JAUSVX010000006.1"/>
</dbReference>
<reference evidence="1 2" key="1">
    <citation type="submission" date="2023-07" db="EMBL/GenBank/DDBJ databases">
        <title>Genomic Encyclopedia of Type Strains, Phase IV (KMG-IV): sequencing the most valuable type-strain genomes for metagenomic binning, comparative biology and taxonomic classification.</title>
        <authorList>
            <person name="Goeker M."/>
        </authorList>
    </citation>
    <scope>NUCLEOTIDE SEQUENCE [LARGE SCALE GENOMIC DNA]</scope>
    <source>
        <strain evidence="1 2">DSM 19619</strain>
    </source>
</reference>
<keyword evidence="2" id="KW-1185">Reference proteome</keyword>
<name>A0ABU0J816_9HYPH</name>
<dbReference type="EMBL" id="JAUSVX010000006">
    <property type="protein sequence ID" value="MDQ0470404.1"/>
    <property type="molecule type" value="Genomic_DNA"/>
</dbReference>
<evidence type="ECO:0008006" key="3">
    <source>
        <dbReference type="Google" id="ProtNLM"/>
    </source>
</evidence>
<proteinExistence type="predicted"/>